<comment type="caution">
    <text evidence="1">The sequence shown here is derived from an EMBL/GenBank/DDBJ whole genome shotgun (WGS) entry which is preliminary data.</text>
</comment>
<name>A0A9P7YGN8_9HELO</name>
<protein>
    <submittedName>
        <fullName evidence="1">Uncharacterized protein</fullName>
    </submittedName>
</protein>
<dbReference type="EMBL" id="MU251508">
    <property type="protein sequence ID" value="KAG9233271.1"/>
    <property type="molecule type" value="Genomic_DNA"/>
</dbReference>
<proteinExistence type="predicted"/>
<evidence type="ECO:0000313" key="2">
    <source>
        <dbReference type="Proteomes" id="UP000824998"/>
    </source>
</evidence>
<keyword evidence="2" id="KW-1185">Reference proteome</keyword>
<dbReference type="Proteomes" id="UP000824998">
    <property type="component" value="Unassembled WGS sequence"/>
</dbReference>
<reference evidence="1" key="1">
    <citation type="journal article" date="2021" name="IMA Fungus">
        <title>Genomic characterization of three marine fungi, including Emericellopsis atlantica sp. nov. with signatures of a generalist lifestyle and marine biomass degradation.</title>
        <authorList>
            <person name="Hagestad O.C."/>
            <person name="Hou L."/>
            <person name="Andersen J.H."/>
            <person name="Hansen E.H."/>
            <person name="Altermark B."/>
            <person name="Li C."/>
            <person name="Kuhnert E."/>
            <person name="Cox R.J."/>
            <person name="Crous P.W."/>
            <person name="Spatafora J.W."/>
            <person name="Lail K."/>
            <person name="Amirebrahimi M."/>
            <person name="Lipzen A."/>
            <person name="Pangilinan J."/>
            <person name="Andreopoulos W."/>
            <person name="Hayes R.D."/>
            <person name="Ng V."/>
            <person name="Grigoriev I.V."/>
            <person name="Jackson S.A."/>
            <person name="Sutton T.D.S."/>
            <person name="Dobson A.D.W."/>
            <person name="Rama T."/>
        </authorList>
    </citation>
    <scope>NUCLEOTIDE SEQUENCE</scope>
    <source>
        <strain evidence="1">TRa018bII</strain>
    </source>
</reference>
<organism evidence="1 2">
    <name type="scientific">Amylocarpus encephaloides</name>
    <dbReference type="NCBI Taxonomy" id="45428"/>
    <lineage>
        <taxon>Eukaryota</taxon>
        <taxon>Fungi</taxon>
        <taxon>Dikarya</taxon>
        <taxon>Ascomycota</taxon>
        <taxon>Pezizomycotina</taxon>
        <taxon>Leotiomycetes</taxon>
        <taxon>Helotiales</taxon>
        <taxon>Helotiales incertae sedis</taxon>
        <taxon>Amylocarpus</taxon>
    </lineage>
</organism>
<dbReference type="AlphaFoldDB" id="A0A9P7YGN8"/>
<dbReference type="OrthoDB" id="3521274at2759"/>
<gene>
    <name evidence="1" type="ORF">BJ875DRAFT_51084</name>
</gene>
<accession>A0A9P7YGN8</accession>
<sequence>MSELDDAVRASQMDNQRMLARSYQIWSSYSKDTNFQDGLQPYHLQLRNILGRVPAYLANDFIEHHGPPQLQLEQRGLKESELYISGHSTWRTTKGYCDLKDKIIPCQLLLGIQRSTPCSFANDSRFTNWPGLYGEGVAVSGNFLAVLAFAWAYILSARWLEMQQSDAAAHSVQQEGHIFYLAAEANWMYERAEKSPDELHIDIGNADDNAARWWAAILAPGEGWRAEITRNATVYRSPWSICITATQVFSIRRSGHNETSCRGPFFPPSSEAALTYLADFVMRHYVDSQCSVALAAALTFPFLGARSAKLPLPNMLSQSTLPPGSLHSALTDGHQKKGTVWEESKLLCYYMTLSCNTRGMHALLCGSFFDSQVPCNLVSPWFQPIIEIIDPLVKKGDFESIAIIMGRRQPKLAALWMGAAVSGMADPILQWARTGLTAIELHAAAWTATTHSFIGFISDDPCGHEDQEIPRSDECRLLFLTDAEGYTRIPICPWKPFGNTALCDTEIEVRKHRKCTGHHLQYISWSWNLRNGSELEDPGLTVDIQYNDSSANVIECHSTDQLDERVLKDEMLSENATRSIFGWLRNSGWPKGEKEICCHSWIGFDESDEEIDDISSDDGDINNSIEAVRVWLTEQFLTGWYSDMERI</sequence>
<evidence type="ECO:0000313" key="1">
    <source>
        <dbReference type="EMBL" id="KAG9233271.1"/>
    </source>
</evidence>